<evidence type="ECO:0000256" key="7">
    <source>
        <dbReference type="ARBA" id="ARBA00022840"/>
    </source>
</evidence>
<keyword evidence="8" id="KW-1278">Translocase</keyword>
<dbReference type="Proteomes" id="UP000589085">
    <property type="component" value="Unassembled WGS sequence"/>
</dbReference>
<dbReference type="CDD" id="cd03257">
    <property type="entry name" value="ABC_NikE_OppD_transporters"/>
    <property type="match status" value="2"/>
</dbReference>
<keyword evidence="3" id="KW-0813">Transport</keyword>
<dbReference type="InterPro" id="IPR003439">
    <property type="entry name" value="ABC_transporter-like_ATP-bd"/>
</dbReference>
<accession>A0A7W4IGU0</accession>
<feature type="domain" description="ABC transporter" evidence="10">
    <location>
        <begin position="7"/>
        <end position="256"/>
    </location>
</feature>
<dbReference type="PANTHER" id="PTHR43297:SF14">
    <property type="entry name" value="ATPASE AAA-TYPE CORE DOMAIN-CONTAINING PROTEIN"/>
    <property type="match status" value="1"/>
</dbReference>
<dbReference type="InterPro" id="IPR050388">
    <property type="entry name" value="ABC_Ni/Peptide_Import"/>
</dbReference>
<dbReference type="EMBL" id="JABEQJ010000042">
    <property type="protein sequence ID" value="MBB2162580.1"/>
    <property type="molecule type" value="Genomic_DNA"/>
</dbReference>
<dbReference type="SUPFAM" id="SSF52540">
    <property type="entry name" value="P-loop containing nucleoside triphosphate hydrolases"/>
    <property type="match status" value="2"/>
</dbReference>
<evidence type="ECO:0000313" key="11">
    <source>
        <dbReference type="EMBL" id="MBB2162580.1"/>
    </source>
</evidence>
<dbReference type="InterPro" id="IPR003593">
    <property type="entry name" value="AAA+_ATPase"/>
</dbReference>
<evidence type="ECO:0000256" key="9">
    <source>
        <dbReference type="ARBA" id="ARBA00023136"/>
    </source>
</evidence>
<evidence type="ECO:0000256" key="6">
    <source>
        <dbReference type="ARBA" id="ARBA00022741"/>
    </source>
</evidence>
<proteinExistence type="inferred from homology"/>
<comment type="caution">
    <text evidence="11">The sequence shown here is derived from an EMBL/GenBank/DDBJ whole genome shotgun (WGS) entry which is preliminary data.</text>
</comment>
<sequence length="607" mass="64948">MTALISVRGLHVAGRRRDGSEVGIVRDVSLEVQRGEMLALIGESGSGKTTIALSLMGYVRPGCRISGGEIEVAGYRVDQMTPDPLRNFRGKTISYVAQNAGSAFNPALTLHRQVIEPALSHWVLPRRDAERRAVDLFRAMALPHPETIGARYPHQLSGGQLQRLMAAMALITEPEVVVFDEPTTALDVTTQIEVLEAFRAVLAERGITGVYVTHDLAVVAQVADRAVVLRNGAVCESGPTSEVLERPHAPYARELVEASRLPVRAMAAAGPVPEPVLTLSDMVVGYGSVDARGLPARRILDGINLSVPRGRILGIIGESGCGKSTLVRTIAGLQASAAGTIRFRGEDLAGAVARRTPDQRRRLQIVAQNADLVLNPAWTVGAILMRVLRFFHGLRGAEARAEALRLLDLVRLPQSVFERRPPELSGGQKQRVNFARALAARPDLVLCDEITAALDPVVAAAILELLADLQATLGLSCIFITHDLHALRAVCDRVAVLLGGHVVEQCDAASLMDGVHHPYSRLLVSSVPEMRPGWLDEVTRQRQVATDAPPPPVAAGGCPFVSRCAMRIEDICDHVPPPVVPGAGGARIACHHPLADLPPLLQADGAA</sequence>
<dbReference type="Gene3D" id="3.40.50.300">
    <property type="entry name" value="P-loop containing nucleotide triphosphate hydrolases"/>
    <property type="match status" value="2"/>
</dbReference>
<dbReference type="InterPro" id="IPR027417">
    <property type="entry name" value="P-loop_NTPase"/>
</dbReference>
<evidence type="ECO:0000256" key="5">
    <source>
        <dbReference type="ARBA" id="ARBA00022519"/>
    </source>
</evidence>
<keyword evidence="9" id="KW-0472">Membrane</keyword>
<gene>
    <name evidence="11" type="ORF">HLH48_20900</name>
</gene>
<feature type="domain" description="ABC transporter" evidence="10">
    <location>
        <begin position="277"/>
        <end position="524"/>
    </location>
</feature>
<evidence type="ECO:0000256" key="2">
    <source>
        <dbReference type="ARBA" id="ARBA00005417"/>
    </source>
</evidence>
<dbReference type="PROSITE" id="PS00211">
    <property type="entry name" value="ABC_TRANSPORTER_1"/>
    <property type="match status" value="1"/>
</dbReference>
<dbReference type="PANTHER" id="PTHR43297">
    <property type="entry name" value="OLIGOPEPTIDE TRANSPORT ATP-BINDING PROTEIN APPD"/>
    <property type="match status" value="1"/>
</dbReference>
<comment type="subcellular location">
    <subcellularLocation>
        <location evidence="1">Cell inner membrane</location>
        <topology evidence="1">Peripheral membrane protein</topology>
    </subcellularLocation>
</comment>
<organism evidence="11 12">
    <name type="scientific">Gluconacetobacter sacchari</name>
    <dbReference type="NCBI Taxonomy" id="92759"/>
    <lineage>
        <taxon>Bacteria</taxon>
        <taxon>Pseudomonadati</taxon>
        <taxon>Pseudomonadota</taxon>
        <taxon>Alphaproteobacteria</taxon>
        <taxon>Acetobacterales</taxon>
        <taxon>Acetobacteraceae</taxon>
        <taxon>Gluconacetobacter</taxon>
    </lineage>
</organism>
<keyword evidence="6" id="KW-0547">Nucleotide-binding</keyword>
<comment type="similarity">
    <text evidence="2">Belongs to the ABC transporter superfamily.</text>
</comment>
<dbReference type="Pfam" id="PF00005">
    <property type="entry name" value="ABC_tran"/>
    <property type="match status" value="2"/>
</dbReference>
<keyword evidence="5" id="KW-0997">Cell inner membrane</keyword>
<keyword evidence="7 11" id="KW-0067">ATP-binding</keyword>
<dbReference type="AlphaFoldDB" id="A0A7W4IGU0"/>
<dbReference type="InterPro" id="IPR017871">
    <property type="entry name" value="ABC_transporter-like_CS"/>
</dbReference>
<name>A0A7W4IGU0_9PROT</name>
<dbReference type="PROSITE" id="PS50893">
    <property type="entry name" value="ABC_TRANSPORTER_2"/>
    <property type="match status" value="2"/>
</dbReference>
<dbReference type="GO" id="GO:0005886">
    <property type="term" value="C:plasma membrane"/>
    <property type="evidence" value="ECO:0007669"/>
    <property type="project" value="UniProtKB-SubCell"/>
</dbReference>
<keyword evidence="4" id="KW-1003">Cell membrane</keyword>
<dbReference type="RefSeq" id="WP_182999399.1">
    <property type="nucleotide sequence ID" value="NZ_JABEQJ010000042.1"/>
</dbReference>
<evidence type="ECO:0000256" key="1">
    <source>
        <dbReference type="ARBA" id="ARBA00004417"/>
    </source>
</evidence>
<dbReference type="InterPro" id="IPR013563">
    <property type="entry name" value="Oligopep_ABC_C"/>
</dbReference>
<dbReference type="GO" id="GO:0016887">
    <property type="term" value="F:ATP hydrolysis activity"/>
    <property type="evidence" value="ECO:0007669"/>
    <property type="project" value="InterPro"/>
</dbReference>
<protein>
    <submittedName>
        <fullName evidence="11">ABC transporter ATP-binding protein</fullName>
    </submittedName>
</protein>
<dbReference type="GO" id="GO:0005524">
    <property type="term" value="F:ATP binding"/>
    <property type="evidence" value="ECO:0007669"/>
    <property type="project" value="UniProtKB-KW"/>
</dbReference>
<reference evidence="11 12" key="1">
    <citation type="submission" date="2020-04" db="EMBL/GenBank/DDBJ databases">
        <title>Description of novel Gluconacetobacter.</title>
        <authorList>
            <person name="Sombolestani A."/>
        </authorList>
    </citation>
    <scope>NUCLEOTIDE SEQUENCE [LARGE SCALE GENOMIC DNA]</scope>
    <source>
        <strain evidence="11 12">LMG 19747</strain>
    </source>
</reference>
<dbReference type="GO" id="GO:0015833">
    <property type="term" value="P:peptide transport"/>
    <property type="evidence" value="ECO:0007669"/>
    <property type="project" value="InterPro"/>
</dbReference>
<evidence type="ECO:0000313" key="12">
    <source>
        <dbReference type="Proteomes" id="UP000589085"/>
    </source>
</evidence>
<evidence type="ECO:0000259" key="10">
    <source>
        <dbReference type="PROSITE" id="PS50893"/>
    </source>
</evidence>
<dbReference type="Pfam" id="PF08352">
    <property type="entry name" value="oligo_HPY"/>
    <property type="match status" value="1"/>
</dbReference>
<evidence type="ECO:0000256" key="4">
    <source>
        <dbReference type="ARBA" id="ARBA00022475"/>
    </source>
</evidence>
<dbReference type="SMART" id="SM00382">
    <property type="entry name" value="AAA"/>
    <property type="match status" value="2"/>
</dbReference>
<evidence type="ECO:0000256" key="3">
    <source>
        <dbReference type="ARBA" id="ARBA00022448"/>
    </source>
</evidence>
<evidence type="ECO:0000256" key="8">
    <source>
        <dbReference type="ARBA" id="ARBA00022967"/>
    </source>
</evidence>
<dbReference type="NCBIfam" id="TIGR01727">
    <property type="entry name" value="oligo_HPY"/>
    <property type="match status" value="1"/>
</dbReference>